<keyword evidence="1" id="KW-0732">Signal</keyword>
<evidence type="ECO:0000313" key="2">
    <source>
        <dbReference type="EMBL" id="PVX50156.1"/>
    </source>
</evidence>
<evidence type="ECO:0000313" key="3">
    <source>
        <dbReference type="Proteomes" id="UP000245870"/>
    </source>
</evidence>
<proteinExistence type="predicted"/>
<comment type="caution">
    <text evidence="2">The sequence shown here is derived from an EMBL/GenBank/DDBJ whole genome shotgun (WGS) entry which is preliminary data.</text>
</comment>
<dbReference type="AlphaFoldDB" id="A0A2U0U1K5"/>
<dbReference type="EMBL" id="QENY01000018">
    <property type="protein sequence ID" value="PVX50156.1"/>
    <property type="molecule type" value="Genomic_DNA"/>
</dbReference>
<sequence length="408" mass="45717">MKRTLLITYIFCMIVATGHACTAAVITGKATKDGRPMIWKVRDTDALQNCMRFFKGQKYDFIGVVDCQPRSKEEVWLGTNTAGFSIINTQSFNLEKTVNGIEPGGKNGEFMYKTLSVCATVQDLRHYLDTTKLVGLCANFGVIDAEGGAVWVEVSTRSYHFFDVNDPKIAPNGYAVRTNFSFTGEPNEGLGYVRYKTADDALSQAAKAKAITPDWIFEHLDRSFLNPKLGIDLHDGAHNIPNTSGWFVDHDFISRVGTACSGVIEGVKPHENPELTTMWTVIGYPPVSTAFPFWVKNADRLLPTLYTIGAGQKVTAFGKKVDTLKDRVYSYHQGIGSDRYFNWEALHNKQGDGIMQKLKPVEKEIFNKTNAVSMKWYENGKVNTKELESLYLTLTNYVTSSYKHLFDL</sequence>
<evidence type="ECO:0000256" key="1">
    <source>
        <dbReference type="SAM" id="SignalP"/>
    </source>
</evidence>
<evidence type="ECO:0008006" key="4">
    <source>
        <dbReference type="Google" id="ProtNLM"/>
    </source>
</evidence>
<gene>
    <name evidence="2" type="ORF">C7379_11838</name>
</gene>
<reference evidence="2 3" key="1">
    <citation type="submission" date="2018-05" db="EMBL/GenBank/DDBJ databases">
        <title>Genomic Encyclopedia of Type Strains, Phase IV (KMG-IV): sequencing the most valuable type-strain genomes for metagenomic binning, comparative biology and taxonomic classification.</title>
        <authorList>
            <person name="Goeker M."/>
        </authorList>
    </citation>
    <scope>NUCLEOTIDE SEQUENCE [LARGE SCALE GENOMIC DNA]</scope>
    <source>
        <strain evidence="2 3">DSM 100333</strain>
    </source>
</reference>
<feature type="chain" id="PRO_5015537892" description="Acyl-CoA:6-aminopenicillanic acid acyl transferase" evidence="1">
    <location>
        <begin position="21"/>
        <end position="408"/>
    </location>
</feature>
<dbReference type="Gene3D" id="3.60.60.10">
    <property type="entry name" value="Penicillin V Acylase, Chain A"/>
    <property type="match status" value="1"/>
</dbReference>
<keyword evidence="3" id="KW-1185">Reference proteome</keyword>
<feature type="signal peptide" evidence="1">
    <location>
        <begin position="1"/>
        <end position="20"/>
    </location>
</feature>
<accession>A0A2U0U1K5</accession>
<dbReference type="Proteomes" id="UP000245870">
    <property type="component" value="Unassembled WGS sequence"/>
</dbReference>
<name>A0A2U0U1K5_9BACT</name>
<organism evidence="2 3">
    <name type="scientific">Hallella colorans</name>
    <dbReference type="NCBI Taxonomy" id="1703337"/>
    <lineage>
        <taxon>Bacteria</taxon>
        <taxon>Pseudomonadati</taxon>
        <taxon>Bacteroidota</taxon>
        <taxon>Bacteroidia</taxon>
        <taxon>Bacteroidales</taxon>
        <taxon>Prevotellaceae</taxon>
        <taxon>Hallella</taxon>
    </lineage>
</organism>
<dbReference type="RefSeq" id="WP_165815056.1">
    <property type="nucleotide sequence ID" value="NZ_QENY01000018.1"/>
</dbReference>
<protein>
    <recommendedName>
        <fullName evidence="4">Acyl-CoA:6-aminopenicillanic acid acyl transferase</fullName>
    </recommendedName>
</protein>